<sequence>MAKKIKWSTRARREQFAILEYWANRNKSKTYSLKLSREFLDYINLLPNEPLLGKAASRDNVRFIIVREYLIFYLIMDDYIEIITIWDSRRDPNKLKL</sequence>
<dbReference type="EMBL" id="JBHUPD010000002">
    <property type="protein sequence ID" value="MFD2872674.1"/>
    <property type="molecule type" value="Genomic_DNA"/>
</dbReference>
<evidence type="ECO:0000256" key="1">
    <source>
        <dbReference type="ARBA" id="ARBA00022649"/>
    </source>
</evidence>
<proteinExistence type="predicted"/>
<dbReference type="InterPro" id="IPR035093">
    <property type="entry name" value="RelE/ParE_toxin_dom_sf"/>
</dbReference>
<dbReference type="Proteomes" id="UP001597557">
    <property type="component" value="Unassembled WGS sequence"/>
</dbReference>
<keyword evidence="3" id="KW-1185">Reference proteome</keyword>
<gene>
    <name evidence="2" type="ORF">ACFS5N_09360</name>
</gene>
<dbReference type="InterPro" id="IPR007712">
    <property type="entry name" value="RelE/ParE_toxin"/>
</dbReference>
<organism evidence="2 3">
    <name type="scientific">Mucilaginibacter ximonensis</name>
    <dbReference type="NCBI Taxonomy" id="538021"/>
    <lineage>
        <taxon>Bacteria</taxon>
        <taxon>Pseudomonadati</taxon>
        <taxon>Bacteroidota</taxon>
        <taxon>Sphingobacteriia</taxon>
        <taxon>Sphingobacteriales</taxon>
        <taxon>Sphingobacteriaceae</taxon>
        <taxon>Mucilaginibacter</taxon>
    </lineage>
</organism>
<reference evidence="3" key="1">
    <citation type="journal article" date="2019" name="Int. J. Syst. Evol. Microbiol.">
        <title>The Global Catalogue of Microorganisms (GCM) 10K type strain sequencing project: providing services to taxonomists for standard genome sequencing and annotation.</title>
        <authorList>
            <consortium name="The Broad Institute Genomics Platform"/>
            <consortium name="The Broad Institute Genome Sequencing Center for Infectious Disease"/>
            <person name="Wu L."/>
            <person name="Ma J."/>
        </authorList>
    </citation>
    <scope>NUCLEOTIDE SEQUENCE [LARGE SCALE GENOMIC DNA]</scope>
    <source>
        <strain evidence="3">KCTC 22437</strain>
    </source>
</reference>
<dbReference type="Gene3D" id="3.30.2310.20">
    <property type="entry name" value="RelE-like"/>
    <property type="match status" value="1"/>
</dbReference>
<comment type="caution">
    <text evidence="2">The sequence shown here is derived from an EMBL/GenBank/DDBJ whole genome shotgun (WGS) entry which is preliminary data.</text>
</comment>
<keyword evidence="1" id="KW-1277">Toxin-antitoxin system</keyword>
<evidence type="ECO:0000313" key="2">
    <source>
        <dbReference type="EMBL" id="MFD2872674.1"/>
    </source>
</evidence>
<protein>
    <submittedName>
        <fullName evidence="2">Type II toxin-antitoxin system RelE/ParE family toxin</fullName>
    </submittedName>
</protein>
<evidence type="ECO:0000313" key="3">
    <source>
        <dbReference type="Proteomes" id="UP001597557"/>
    </source>
</evidence>
<dbReference type="Pfam" id="PF05016">
    <property type="entry name" value="ParE_toxin"/>
    <property type="match status" value="1"/>
</dbReference>
<name>A0ABW5YCD8_9SPHI</name>
<accession>A0ABW5YCD8</accession>
<dbReference type="RefSeq" id="WP_377184593.1">
    <property type="nucleotide sequence ID" value="NZ_JBHUPD010000002.1"/>
</dbReference>